<accession>A0A7Z2GR29</accession>
<gene>
    <name evidence="6" type="ORF">FAZ98_30495</name>
</gene>
<evidence type="ECO:0000256" key="4">
    <source>
        <dbReference type="ARBA" id="ARBA00023163"/>
    </source>
</evidence>
<proteinExistence type="inferred from homology"/>
<evidence type="ECO:0000256" key="3">
    <source>
        <dbReference type="ARBA" id="ARBA00023125"/>
    </source>
</evidence>
<dbReference type="Pfam" id="PF00126">
    <property type="entry name" value="HTH_1"/>
    <property type="match status" value="1"/>
</dbReference>
<feature type="domain" description="HTH lysR-type" evidence="5">
    <location>
        <begin position="1"/>
        <end position="58"/>
    </location>
</feature>
<evidence type="ECO:0000313" key="7">
    <source>
        <dbReference type="Proteomes" id="UP000433577"/>
    </source>
</evidence>
<dbReference type="RefSeq" id="WP_158957313.1">
    <property type="nucleotide sequence ID" value="NZ_CP046916.1"/>
</dbReference>
<keyword evidence="4" id="KW-0804">Transcription</keyword>
<dbReference type="EMBL" id="CP046916">
    <property type="protein sequence ID" value="QGZ66149.1"/>
    <property type="molecule type" value="Genomic_DNA"/>
</dbReference>
<dbReference type="Gene3D" id="1.10.10.10">
    <property type="entry name" value="Winged helix-like DNA-binding domain superfamily/Winged helix DNA-binding domain"/>
    <property type="match status" value="1"/>
</dbReference>
<dbReference type="OrthoDB" id="8629427at2"/>
<dbReference type="PANTHER" id="PTHR30419:SF30">
    <property type="entry name" value="LYSR FAMILY TRANSCRIPTIONAL REGULATOR"/>
    <property type="match status" value="1"/>
</dbReference>
<evidence type="ECO:0000256" key="1">
    <source>
        <dbReference type="ARBA" id="ARBA00009437"/>
    </source>
</evidence>
<dbReference type="PANTHER" id="PTHR30419">
    <property type="entry name" value="HTH-TYPE TRANSCRIPTIONAL REGULATOR YBHD"/>
    <property type="match status" value="1"/>
</dbReference>
<dbReference type="AlphaFoldDB" id="A0A7Z2GR29"/>
<dbReference type="InterPro" id="IPR036388">
    <property type="entry name" value="WH-like_DNA-bd_sf"/>
</dbReference>
<name>A0A7Z2GR29_9BURK</name>
<dbReference type="InterPro" id="IPR000847">
    <property type="entry name" value="LysR_HTH_N"/>
</dbReference>
<dbReference type="Gene3D" id="3.40.190.10">
    <property type="entry name" value="Periplasmic binding protein-like II"/>
    <property type="match status" value="2"/>
</dbReference>
<reference evidence="6 7" key="1">
    <citation type="submission" date="2019-12" db="EMBL/GenBank/DDBJ databases">
        <title>Paraburkholderia acidiphila 7Q-K02 sp. nov and Paraburkholderia acidisoli DHF22 sp. nov., two strains isolated from forest soil.</title>
        <authorList>
            <person name="Gao Z."/>
            <person name="Qiu L."/>
        </authorList>
    </citation>
    <scope>NUCLEOTIDE SEQUENCE [LARGE SCALE GENOMIC DNA]</scope>
    <source>
        <strain evidence="6 7">DHF22</strain>
    </source>
</reference>
<dbReference type="PROSITE" id="PS50931">
    <property type="entry name" value="HTH_LYSR"/>
    <property type="match status" value="1"/>
</dbReference>
<comment type="similarity">
    <text evidence="1">Belongs to the LysR transcriptional regulatory family.</text>
</comment>
<keyword evidence="7" id="KW-1185">Reference proteome</keyword>
<keyword evidence="2" id="KW-0805">Transcription regulation</keyword>
<dbReference type="SUPFAM" id="SSF46785">
    <property type="entry name" value="Winged helix' DNA-binding domain"/>
    <property type="match status" value="1"/>
</dbReference>
<dbReference type="PRINTS" id="PR00039">
    <property type="entry name" value="HTHLYSR"/>
</dbReference>
<dbReference type="InterPro" id="IPR005119">
    <property type="entry name" value="LysR_subst-bd"/>
</dbReference>
<dbReference type="InterPro" id="IPR050950">
    <property type="entry name" value="HTH-type_LysR_regulators"/>
</dbReference>
<sequence length="301" mass="33155">MKHHQLVALVAVADQGSFHGAARALHLTQPAITKAIKDLEAELGILLVTRQARGVVLTDEGQTLLARARLIVREVRRAQEDIDQLKGRRAGELAIGVTPLAGLTIVPRAFARFRQAWPEVQVDFIEYTSDQLFAQLRSGALDFAVGAATASAVGTPVRHEALFSLPTSLAVQRDSPLARAKSLAELHHAEWIHTDLTERFPGFLAELFAREGLAPPARVTRCTSQALFHSLAMANDVVFFWSLFAIGMPELRQRFTALPLAADLPRLNMSLLVREDSLLTRAAAYFIRCIREVAQSEWTAL</sequence>
<dbReference type="SUPFAM" id="SSF53850">
    <property type="entry name" value="Periplasmic binding protein-like II"/>
    <property type="match status" value="1"/>
</dbReference>
<evidence type="ECO:0000313" key="6">
    <source>
        <dbReference type="EMBL" id="QGZ66149.1"/>
    </source>
</evidence>
<dbReference type="GO" id="GO:0003677">
    <property type="term" value="F:DNA binding"/>
    <property type="evidence" value="ECO:0007669"/>
    <property type="project" value="UniProtKB-KW"/>
</dbReference>
<dbReference type="GO" id="GO:0005829">
    <property type="term" value="C:cytosol"/>
    <property type="evidence" value="ECO:0007669"/>
    <property type="project" value="TreeGrafter"/>
</dbReference>
<dbReference type="Proteomes" id="UP000433577">
    <property type="component" value="Chromosome 4"/>
</dbReference>
<evidence type="ECO:0000259" key="5">
    <source>
        <dbReference type="PROSITE" id="PS50931"/>
    </source>
</evidence>
<dbReference type="Pfam" id="PF03466">
    <property type="entry name" value="LysR_substrate"/>
    <property type="match status" value="1"/>
</dbReference>
<dbReference type="FunFam" id="1.10.10.10:FF:000001">
    <property type="entry name" value="LysR family transcriptional regulator"/>
    <property type="match status" value="1"/>
</dbReference>
<evidence type="ECO:0000256" key="2">
    <source>
        <dbReference type="ARBA" id="ARBA00023015"/>
    </source>
</evidence>
<dbReference type="InterPro" id="IPR036390">
    <property type="entry name" value="WH_DNA-bd_sf"/>
</dbReference>
<keyword evidence="3" id="KW-0238">DNA-binding</keyword>
<dbReference type="KEGG" id="pacs:FAZ98_30495"/>
<organism evidence="6 7">
    <name type="scientific">Paraburkholderia acidisoli</name>
    <dbReference type="NCBI Taxonomy" id="2571748"/>
    <lineage>
        <taxon>Bacteria</taxon>
        <taxon>Pseudomonadati</taxon>
        <taxon>Pseudomonadota</taxon>
        <taxon>Betaproteobacteria</taxon>
        <taxon>Burkholderiales</taxon>
        <taxon>Burkholderiaceae</taxon>
        <taxon>Paraburkholderia</taxon>
    </lineage>
</organism>
<protein>
    <submittedName>
        <fullName evidence="6">LysR family transcriptional regulator</fullName>
    </submittedName>
</protein>
<dbReference type="GO" id="GO:0003700">
    <property type="term" value="F:DNA-binding transcription factor activity"/>
    <property type="evidence" value="ECO:0007669"/>
    <property type="project" value="InterPro"/>
</dbReference>